<dbReference type="EMBL" id="AP029267">
    <property type="protein sequence ID" value="BFG03863.1"/>
    <property type="molecule type" value="Genomic_DNA"/>
</dbReference>
<evidence type="ECO:0000313" key="4">
    <source>
        <dbReference type="Proteomes" id="UP001500889"/>
    </source>
</evidence>
<sequence length="687" mass="76038">MEAFTMKIDLTNFFSDERQHALILIDNAWKNIEDVQHHIQNLFNLRNIRLLTNSGYFLPPKESLRVLKDADGLKAFTFEGPPPASGIEAGSTKTSNKRKKSFDEAESSRHSPPWEQPKRSKHRIKSTCQAISLNAITEISALGNSFVTCNTSEAEEPIYNSTINESKRFKQKNKSTLQAISQNDATDDKVNPLLEATNGKNTTEAEEQLSNSPLKKSKHFKQKNKSPSQAIFLIGAYDDKMNPSLDATSCKNTTEAEEQLSNSPFNKSKRFKQKNKSPLQSVFLNATVDDKVTPDTSEVEEQLSNSSLYKSKSLKQRNKSTLHIIENKVIHSLDETTCKNTSEADEQLANSTLNKSKSLQRNKKSSLLQISTNNATNDKVSTLETNETNEPLLQYIPKWDQSSSNADENSKAEPPAESLPQNGSRLGLHVVQTPAQPSETQEPRAKENNSTLVVPEPPPISFRCPLMELDPNKVRTYQVSFKAKTAQNGPGKSLATPEPARQEPASPLSVLDEISTIEEAEEDADAKAAVEALPPSVDDKMLPQRVSAETINCDSDDDVMVLDDTSVDSDVEVSQIVPANDSQMNDSALEMFKNASPLKDLPKRGDTILFKLRKIKSSLGSGLTGVITASCTYINRRTKAVSMEVISFPPRNRGVLSQYSNSLDDSSDDDTPSLMVNMSDLIEAKRR</sequence>
<evidence type="ECO:0000313" key="3">
    <source>
        <dbReference type="EMBL" id="BFG03863.1"/>
    </source>
</evidence>
<feature type="region of interest" description="Disordered" evidence="1">
    <location>
        <begin position="483"/>
        <end position="508"/>
    </location>
</feature>
<proteinExistence type="predicted"/>
<organism evidence="3 4">
    <name type="scientific">Drosophila madeirensis</name>
    <name type="common">Fruit fly</name>
    <dbReference type="NCBI Taxonomy" id="30013"/>
    <lineage>
        <taxon>Eukaryota</taxon>
        <taxon>Metazoa</taxon>
        <taxon>Ecdysozoa</taxon>
        <taxon>Arthropoda</taxon>
        <taxon>Hexapoda</taxon>
        <taxon>Insecta</taxon>
        <taxon>Pterygota</taxon>
        <taxon>Neoptera</taxon>
        <taxon>Endopterygota</taxon>
        <taxon>Diptera</taxon>
        <taxon>Brachycera</taxon>
        <taxon>Muscomorpha</taxon>
        <taxon>Ephydroidea</taxon>
        <taxon>Drosophilidae</taxon>
        <taxon>Drosophila</taxon>
        <taxon>Sophophora</taxon>
    </lineage>
</organism>
<accession>A0AAU9G5T5</accession>
<evidence type="ECO:0000256" key="1">
    <source>
        <dbReference type="SAM" id="MobiDB-lite"/>
    </source>
</evidence>
<feature type="domain" description="Coilin N-terminal" evidence="2">
    <location>
        <begin position="8"/>
        <end position="105"/>
    </location>
</feature>
<feature type="compositionally biased region" description="Polar residues" evidence="1">
    <location>
        <begin position="251"/>
        <end position="266"/>
    </location>
</feature>
<feature type="region of interest" description="Disordered" evidence="1">
    <location>
        <begin position="352"/>
        <end position="373"/>
    </location>
</feature>
<feature type="region of interest" description="Disordered" evidence="1">
    <location>
        <begin position="251"/>
        <end position="276"/>
    </location>
</feature>
<dbReference type="Proteomes" id="UP001500889">
    <property type="component" value="Chromosome E"/>
</dbReference>
<dbReference type="Pfam" id="PF15862">
    <property type="entry name" value="Coilin_N"/>
    <property type="match status" value="1"/>
</dbReference>
<feature type="compositionally biased region" description="Polar residues" evidence="1">
    <location>
        <begin position="174"/>
        <end position="184"/>
    </location>
</feature>
<feature type="compositionally biased region" description="Polar residues" evidence="1">
    <location>
        <begin position="198"/>
        <end position="214"/>
    </location>
</feature>
<feature type="region of interest" description="Disordered" evidence="1">
    <location>
        <begin position="398"/>
        <end position="457"/>
    </location>
</feature>
<dbReference type="AlphaFoldDB" id="A0AAU9G5T5"/>
<gene>
    <name evidence="3" type="ORF">DMAD_02991</name>
</gene>
<feature type="region of interest" description="Disordered" evidence="1">
    <location>
        <begin position="174"/>
        <end position="226"/>
    </location>
</feature>
<protein>
    <submittedName>
        <fullName evidence="3">Coilin-like</fullName>
    </submittedName>
</protein>
<feature type="region of interest" description="Disordered" evidence="1">
    <location>
        <begin position="78"/>
        <end position="123"/>
    </location>
</feature>
<reference evidence="3 4" key="1">
    <citation type="submission" date="2024-02" db="EMBL/GenBank/DDBJ databases">
        <title>A chromosome-level genome assembly of Drosophila madeirensis, a fruit fly species endemic to Madeira island.</title>
        <authorList>
            <person name="Tomihara K."/>
            <person name="Llopart A."/>
            <person name="Yamamoto D."/>
        </authorList>
    </citation>
    <scope>NUCLEOTIDE SEQUENCE [LARGE SCALE GENOMIC DNA]</scope>
    <source>
        <strain evidence="3 4">RF1</strain>
    </source>
</reference>
<dbReference type="InterPro" id="IPR031722">
    <property type="entry name" value="Coilin_N"/>
</dbReference>
<keyword evidence="4" id="KW-1185">Reference proteome</keyword>
<evidence type="ECO:0000259" key="2">
    <source>
        <dbReference type="Pfam" id="PF15862"/>
    </source>
</evidence>
<feature type="compositionally biased region" description="Basic residues" evidence="1">
    <location>
        <begin position="215"/>
        <end position="224"/>
    </location>
</feature>
<name>A0AAU9G5T5_DROMD</name>